<dbReference type="InterPro" id="IPR010982">
    <property type="entry name" value="Lambda_DNA-bd_dom_sf"/>
</dbReference>
<keyword evidence="4" id="KW-0804">Transcription</keyword>
<evidence type="ECO:0000313" key="8">
    <source>
        <dbReference type="Proteomes" id="UP000759298"/>
    </source>
</evidence>
<dbReference type="Pfam" id="PF13560">
    <property type="entry name" value="HTH_31"/>
    <property type="match status" value="1"/>
</dbReference>
<keyword evidence="5" id="KW-0175">Coiled coil</keyword>
<protein>
    <submittedName>
        <fullName evidence="7">DUF2083 domain-containing protein</fullName>
    </submittedName>
</protein>
<dbReference type="SUPFAM" id="SSF47413">
    <property type="entry name" value="lambda repressor-like DNA-binding domains"/>
    <property type="match status" value="1"/>
</dbReference>
<comment type="caution">
    <text evidence="7">The sequence shown here is derived from an EMBL/GenBank/DDBJ whole genome shotgun (WGS) entry which is preliminary data.</text>
</comment>
<comment type="similarity">
    <text evidence="1">Belongs to the short-chain fatty acyl-CoA assimilation regulator (ScfR) family.</text>
</comment>
<evidence type="ECO:0000256" key="1">
    <source>
        <dbReference type="ARBA" id="ARBA00007227"/>
    </source>
</evidence>
<evidence type="ECO:0000256" key="4">
    <source>
        <dbReference type="ARBA" id="ARBA00023163"/>
    </source>
</evidence>
<evidence type="ECO:0000256" key="5">
    <source>
        <dbReference type="SAM" id="Coils"/>
    </source>
</evidence>
<feature type="coiled-coil region" evidence="5">
    <location>
        <begin position="136"/>
        <end position="163"/>
    </location>
</feature>
<dbReference type="Gene3D" id="1.10.260.40">
    <property type="entry name" value="lambda repressor-like DNA-binding domains"/>
    <property type="match status" value="1"/>
</dbReference>
<dbReference type="PANTHER" id="PTHR46797:SF23">
    <property type="entry name" value="HTH-TYPE TRANSCRIPTIONAL REGULATOR SUTR"/>
    <property type="match status" value="1"/>
</dbReference>
<evidence type="ECO:0000256" key="2">
    <source>
        <dbReference type="ARBA" id="ARBA00023015"/>
    </source>
</evidence>
<dbReference type="InterPro" id="IPR018653">
    <property type="entry name" value="ScfR_C"/>
</dbReference>
<dbReference type="Proteomes" id="UP000759298">
    <property type="component" value="Unassembled WGS sequence"/>
</dbReference>
<dbReference type="PANTHER" id="PTHR46797">
    <property type="entry name" value="HTH-TYPE TRANSCRIPTIONAL REGULATOR"/>
    <property type="match status" value="1"/>
</dbReference>
<keyword evidence="3" id="KW-0238">DNA-binding</keyword>
<evidence type="ECO:0000259" key="6">
    <source>
        <dbReference type="PROSITE" id="PS50943"/>
    </source>
</evidence>
<dbReference type="InterPro" id="IPR001387">
    <property type="entry name" value="Cro/C1-type_HTH"/>
</dbReference>
<gene>
    <name evidence="7" type="ORF">KYN89_02705</name>
</gene>
<reference evidence="7 8" key="1">
    <citation type="submission" date="2021-07" db="EMBL/GenBank/DDBJ databases">
        <title>Alteriqipengyuania abyssalis NZ-12B nov, sp.nov isolated from deep sea sponge in pacific ocean.</title>
        <authorList>
            <person name="Tareen S."/>
            <person name="Wink J."/>
        </authorList>
    </citation>
    <scope>NUCLEOTIDE SEQUENCE [LARGE SCALE GENOMIC DNA]</scope>
    <source>
        <strain evidence="7 8">NZ-12B</strain>
    </source>
</reference>
<accession>A0ABS7PDQ9</accession>
<keyword evidence="8" id="KW-1185">Reference proteome</keyword>
<dbReference type="Pfam" id="PF06114">
    <property type="entry name" value="Peptidase_M78"/>
    <property type="match status" value="1"/>
</dbReference>
<keyword evidence="2" id="KW-0805">Transcription regulation</keyword>
<evidence type="ECO:0000256" key="3">
    <source>
        <dbReference type="ARBA" id="ARBA00023125"/>
    </source>
</evidence>
<dbReference type="PROSITE" id="PS50943">
    <property type="entry name" value="HTH_CROC1"/>
    <property type="match status" value="1"/>
</dbReference>
<dbReference type="CDD" id="cd00093">
    <property type="entry name" value="HTH_XRE"/>
    <property type="match status" value="1"/>
</dbReference>
<sequence>MSEPSLYAGAALRRLRRREGLTQASMAQRLSISPSYLNLIERNQRPVTARVVLELVDQFDYDPRSLQESSAIGGVDGLARRLGDDRFADLGIDRAEVTEFLAAAPQAAAAFARLFDERGKAAAQTRPFEEEVWRAIERWRNHFADLDEAAENLADELRLARADIGAALTDHLRERHDLAIRYLPRAVLPEANRRLDLHARQVQLSEMLSPAARNIEMAKQVAELEQRELIADIADGASFDHREGRDAFARYLRAYYARALVMPYGRFLRACEATAYEPQVLARRFATDVGEVARRFTTLQRVGQRGLPFFVGRIDGSVQLFERLLGASGTSLLDRRPGCPRLGLERRPEWHSQAIMMESGALGPEHWLVAHIAAPPYADEPRTDVLLLGLEAKFADATAIGRGVSLKEDDATPIGPGCRTCRRIECPARSLRGPIQTAVA</sequence>
<feature type="domain" description="HTH cro/C1-type" evidence="6">
    <location>
        <begin position="12"/>
        <end position="66"/>
    </location>
</feature>
<dbReference type="SMART" id="SM00530">
    <property type="entry name" value="HTH_XRE"/>
    <property type="match status" value="1"/>
</dbReference>
<dbReference type="InterPro" id="IPR010359">
    <property type="entry name" value="IrrE_HExxH"/>
</dbReference>
<organism evidence="7 8">
    <name type="scientific">Alteriqipengyuania abyssalis</name>
    <dbReference type="NCBI Taxonomy" id="2860200"/>
    <lineage>
        <taxon>Bacteria</taxon>
        <taxon>Pseudomonadati</taxon>
        <taxon>Pseudomonadota</taxon>
        <taxon>Alphaproteobacteria</taxon>
        <taxon>Sphingomonadales</taxon>
        <taxon>Erythrobacteraceae</taxon>
        <taxon>Alteriqipengyuania</taxon>
    </lineage>
</organism>
<dbReference type="RefSeq" id="WP_222823684.1">
    <property type="nucleotide sequence ID" value="NZ_JAHWXP010000001.1"/>
</dbReference>
<dbReference type="Pfam" id="PF09856">
    <property type="entry name" value="ScfRs"/>
    <property type="match status" value="1"/>
</dbReference>
<proteinExistence type="inferred from homology"/>
<dbReference type="InterPro" id="IPR050807">
    <property type="entry name" value="TransReg_Diox_bact_type"/>
</dbReference>
<evidence type="ECO:0000313" key="7">
    <source>
        <dbReference type="EMBL" id="MBY8335947.1"/>
    </source>
</evidence>
<name>A0ABS7PDQ9_9SPHN</name>
<dbReference type="EMBL" id="JAHWXP010000001">
    <property type="protein sequence ID" value="MBY8335947.1"/>
    <property type="molecule type" value="Genomic_DNA"/>
</dbReference>